<feature type="transmembrane region" description="Helical" evidence="7">
    <location>
        <begin position="701"/>
        <end position="718"/>
    </location>
</feature>
<dbReference type="PROSITE" id="PS00022">
    <property type="entry name" value="EGF_1"/>
    <property type="match status" value="1"/>
</dbReference>
<reference evidence="10" key="1">
    <citation type="journal article" date="2023" name="GigaByte">
        <title>Genome assembly of the bearded iris, Iris pallida Lam.</title>
        <authorList>
            <person name="Bruccoleri R.E."/>
            <person name="Oakeley E.J."/>
            <person name="Faust A.M.E."/>
            <person name="Altorfer M."/>
            <person name="Dessus-Babus S."/>
            <person name="Burckhardt D."/>
            <person name="Oertli M."/>
            <person name="Naumann U."/>
            <person name="Petersen F."/>
            <person name="Wong J."/>
        </authorList>
    </citation>
    <scope>NUCLEOTIDE SEQUENCE</scope>
    <source>
        <strain evidence="10">GSM-AAB239-AS_SAM_17_03QT</strain>
    </source>
</reference>
<reference evidence="10" key="2">
    <citation type="submission" date="2023-04" db="EMBL/GenBank/DDBJ databases">
        <authorList>
            <person name="Bruccoleri R.E."/>
            <person name="Oakeley E.J."/>
            <person name="Faust A.-M."/>
            <person name="Dessus-Babus S."/>
            <person name="Altorfer M."/>
            <person name="Burckhardt D."/>
            <person name="Oertli M."/>
            <person name="Naumann U."/>
            <person name="Petersen F."/>
            <person name="Wong J."/>
        </authorList>
    </citation>
    <scope>NUCLEOTIDE SEQUENCE</scope>
    <source>
        <strain evidence="10">GSM-AAB239-AS_SAM_17_03QT</strain>
        <tissue evidence="10">Leaf</tissue>
    </source>
</reference>
<dbReference type="InterPro" id="IPR000742">
    <property type="entry name" value="EGF"/>
</dbReference>
<dbReference type="PANTHER" id="PTHR14319">
    <property type="entry name" value="FIVE-SPAN TRANSMEMBRANE PROTEIN M83"/>
    <property type="match status" value="1"/>
</dbReference>
<evidence type="ECO:0000256" key="4">
    <source>
        <dbReference type="ARBA" id="ARBA00022692"/>
    </source>
</evidence>
<gene>
    <name evidence="10" type="ORF">M6B38_263360</name>
</gene>
<feature type="transmembrane region" description="Helical" evidence="7">
    <location>
        <begin position="677"/>
        <end position="694"/>
    </location>
</feature>
<feature type="chain" id="PRO_5043410800" description="EGF-like domain-containing protein" evidence="8">
    <location>
        <begin position="26"/>
        <end position="861"/>
    </location>
</feature>
<organism evidence="10 11">
    <name type="scientific">Iris pallida</name>
    <name type="common">Sweet iris</name>
    <dbReference type="NCBI Taxonomy" id="29817"/>
    <lineage>
        <taxon>Eukaryota</taxon>
        <taxon>Viridiplantae</taxon>
        <taxon>Streptophyta</taxon>
        <taxon>Embryophyta</taxon>
        <taxon>Tracheophyta</taxon>
        <taxon>Spermatophyta</taxon>
        <taxon>Magnoliopsida</taxon>
        <taxon>Liliopsida</taxon>
        <taxon>Asparagales</taxon>
        <taxon>Iridaceae</taxon>
        <taxon>Iridoideae</taxon>
        <taxon>Irideae</taxon>
        <taxon>Iris</taxon>
    </lineage>
</organism>
<protein>
    <recommendedName>
        <fullName evidence="9">EGF-like domain-containing protein</fullName>
    </recommendedName>
</protein>
<comment type="similarity">
    <text evidence="2">Belongs to the TMEM8 family.</text>
</comment>
<feature type="transmembrane region" description="Helical" evidence="7">
    <location>
        <begin position="784"/>
        <end position="803"/>
    </location>
</feature>
<keyword evidence="3" id="KW-1003">Cell membrane</keyword>
<dbReference type="InterPro" id="IPR021910">
    <property type="entry name" value="NGX6/PGAP6/MYMK"/>
</dbReference>
<accession>A0AAX6ICF5</accession>
<sequence length="861" mass="96663">MGSCSIPGILGLLCLLAVGVGLCWCEEQQSIVLSSFNRPETWLRPYDWTYMRVELPPWFSYMTMVFTSDVDIGRDKMKHLPKSRLPVICFKDGSPPLPDLSDHYSDILMSNLLVNGSFGGEQHLNTEQCIPFQKNVTMTLANDQISPGVWYFGFFNGLGPARTQSQMISRGLAYKFSTSINVHGCVTSTIWGPYCNQTIDTVSCSQSSIFSNSSSLFDRKMLDGGLSSLNQLASNEAHVAAENHLLPEPNSKEATQKVSNSSMFASADNLITCNNSFESSCLSYGEFKFYFLDIVGVASHFKIIVTDLKLNQTSPGNSSTPFDGILLMCYARHEAMPVTSLHDHSSDISRVPLVVKSPKVGRWYIAIQAVNQTNANNVTQEMYFKANMCFSLEWQVHECLNGKAGLNCSWEAHMLQRVPRRGSSIPFESYFLPLDENMPMEHTDFSLEHLLSNSSIDNETWTYLLVDIPHGTAGANMHVQLLADTNLNYEVFSKYGGLADIDNWDYYINSSSSRNDSTLLALNDASGESIDFYLLSAREGIWCFGLKHPPVSDYSHRTMMTIALEGCPNHCSRNGQCRYSVEGSGLAFYSYCVCDRDHGGFDCSNELVSHEGHIWQSIFLIASNAAAILPAFWALRQKAFAEWVLFTSSGISSGLYHACDVGTWCALSFRVLQFMDFWLSFMAVVSTFVYMATIAEASKRAIHTVVFIITALLAISGATRSSNIVIVIAIGSLGLVVGWLLEFSTSYRFAVCPRVLGLDMNERWLHTKRWFWNLVKTLRERFRWPFLSLGFVGLAFAGTSWKLETNETYWIWHSLWHISMYTCSFFFLCSTCVKSSNEPLPAEYELTRQDSSSRIETETQH</sequence>
<evidence type="ECO:0000313" key="11">
    <source>
        <dbReference type="Proteomes" id="UP001140949"/>
    </source>
</evidence>
<evidence type="ECO:0000256" key="6">
    <source>
        <dbReference type="ARBA" id="ARBA00023136"/>
    </source>
</evidence>
<evidence type="ECO:0000256" key="1">
    <source>
        <dbReference type="ARBA" id="ARBA00004651"/>
    </source>
</evidence>
<evidence type="ECO:0000256" key="2">
    <source>
        <dbReference type="ARBA" id="ARBA00005542"/>
    </source>
</evidence>
<feature type="signal peptide" evidence="8">
    <location>
        <begin position="1"/>
        <end position="25"/>
    </location>
</feature>
<comment type="subcellular location">
    <subcellularLocation>
        <location evidence="1">Cell membrane</location>
        <topology evidence="1">Multi-pass membrane protein</topology>
    </subcellularLocation>
</comment>
<dbReference type="Proteomes" id="UP001140949">
    <property type="component" value="Unassembled WGS sequence"/>
</dbReference>
<comment type="caution">
    <text evidence="10">The sequence shown here is derived from an EMBL/GenBank/DDBJ whole genome shotgun (WGS) entry which is preliminary data.</text>
</comment>
<evidence type="ECO:0000256" key="8">
    <source>
        <dbReference type="SAM" id="SignalP"/>
    </source>
</evidence>
<evidence type="ECO:0000256" key="7">
    <source>
        <dbReference type="SAM" id="Phobius"/>
    </source>
</evidence>
<evidence type="ECO:0000259" key="9">
    <source>
        <dbReference type="PROSITE" id="PS00022"/>
    </source>
</evidence>
<evidence type="ECO:0000256" key="5">
    <source>
        <dbReference type="ARBA" id="ARBA00022989"/>
    </source>
</evidence>
<keyword evidence="11" id="KW-1185">Reference proteome</keyword>
<proteinExistence type="inferred from homology"/>
<dbReference type="PANTHER" id="PTHR14319:SF3">
    <property type="entry name" value="TRANSMEMBRANE PROTEIN-LIKE PROTEIN"/>
    <property type="match status" value="1"/>
</dbReference>
<dbReference type="AlphaFoldDB" id="A0AAX6ICF5"/>
<keyword evidence="4 7" id="KW-0812">Transmembrane</keyword>
<name>A0AAX6ICF5_IRIPA</name>
<dbReference type="EMBL" id="JANAVB010002796">
    <property type="protein sequence ID" value="KAJ6850537.1"/>
    <property type="molecule type" value="Genomic_DNA"/>
</dbReference>
<evidence type="ECO:0000313" key="10">
    <source>
        <dbReference type="EMBL" id="KAJ6850537.1"/>
    </source>
</evidence>
<keyword evidence="8" id="KW-0732">Signal</keyword>
<feature type="transmembrane region" description="Helical" evidence="7">
    <location>
        <begin position="724"/>
        <end position="741"/>
    </location>
</feature>
<dbReference type="GO" id="GO:0005886">
    <property type="term" value="C:plasma membrane"/>
    <property type="evidence" value="ECO:0007669"/>
    <property type="project" value="UniProtKB-SubCell"/>
</dbReference>
<feature type="transmembrane region" description="Helical" evidence="7">
    <location>
        <begin position="809"/>
        <end position="829"/>
    </location>
</feature>
<dbReference type="Pfam" id="PF12036">
    <property type="entry name" value="DUF3522"/>
    <property type="match status" value="1"/>
</dbReference>
<evidence type="ECO:0000256" key="3">
    <source>
        <dbReference type="ARBA" id="ARBA00022475"/>
    </source>
</evidence>
<keyword evidence="6 7" id="KW-0472">Membrane</keyword>
<keyword evidence="5 7" id="KW-1133">Transmembrane helix</keyword>
<feature type="domain" description="EGF-like" evidence="9">
    <location>
        <begin position="592"/>
        <end position="603"/>
    </location>
</feature>